<keyword evidence="4" id="KW-0391">Immunity</keyword>
<evidence type="ECO:0000256" key="4">
    <source>
        <dbReference type="ARBA" id="ARBA00022859"/>
    </source>
</evidence>
<keyword evidence="3 10" id="KW-0732">Signal</keyword>
<evidence type="ECO:0000256" key="1">
    <source>
        <dbReference type="ARBA" id="ARBA00004236"/>
    </source>
</evidence>
<comment type="subcellular location">
    <subcellularLocation>
        <location evidence="1">Cell membrane</location>
    </subcellularLocation>
</comment>
<evidence type="ECO:0000256" key="7">
    <source>
        <dbReference type="ARBA" id="ARBA00023180"/>
    </source>
</evidence>
<dbReference type="Proteomes" id="UP000515129">
    <property type="component" value="Chromosome 7"/>
</dbReference>
<dbReference type="InterPro" id="IPR036179">
    <property type="entry name" value="Ig-like_dom_sf"/>
</dbReference>
<dbReference type="SUPFAM" id="SSF48726">
    <property type="entry name" value="Immunoglobulin"/>
    <property type="match status" value="1"/>
</dbReference>
<evidence type="ECO:0000313" key="13">
    <source>
        <dbReference type="RefSeq" id="XP_026122112.1"/>
    </source>
</evidence>
<dbReference type="InterPro" id="IPR003599">
    <property type="entry name" value="Ig_sub"/>
</dbReference>
<dbReference type="AlphaFoldDB" id="A0A6P6PN03"/>
<feature type="signal peptide" evidence="10">
    <location>
        <begin position="1"/>
        <end position="18"/>
    </location>
</feature>
<accession>A0A6P6PN03</accession>
<keyword evidence="5 9" id="KW-0472">Membrane</keyword>
<sequence length="236" mass="27257">MTRLLYFICLVLKQCVYAVFVLRVSQPESAVRVQPGHSTTLPCFTPDDGHFKVFWFKIQNSSAPVFVALAESDKTAIIIGDKFQDPTKYTLGWNKLSFSLSVLNMEQTDIAVYYCGIIIYREMYFGNGTRLMFEEHFNGTEKNEEKEDDCRNQFVFVWPTLITIIVMSILLNIILFYILKKHRAGISQTNGSQNSKTEEMNYVALTFAHNQKKIKQRPKKDQEPQVTYGAVKHQEN</sequence>
<dbReference type="Gene3D" id="2.60.40.10">
    <property type="entry name" value="Immunoglobulins"/>
    <property type="match status" value="1"/>
</dbReference>
<dbReference type="InterPro" id="IPR013106">
    <property type="entry name" value="Ig_V-set"/>
</dbReference>
<feature type="transmembrane region" description="Helical" evidence="9">
    <location>
        <begin position="156"/>
        <end position="179"/>
    </location>
</feature>
<dbReference type="InterPro" id="IPR052051">
    <property type="entry name" value="TCR_complex_component"/>
</dbReference>
<organism evidence="12 13">
    <name type="scientific">Carassius auratus</name>
    <name type="common">Goldfish</name>
    <dbReference type="NCBI Taxonomy" id="7957"/>
    <lineage>
        <taxon>Eukaryota</taxon>
        <taxon>Metazoa</taxon>
        <taxon>Chordata</taxon>
        <taxon>Craniata</taxon>
        <taxon>Vertebrata</taxon>
        <taxon>Euteleostomi</taxon>
        <taxon>Actinopterygii</taxon>
        <taxon>Neopterygii</taxon>
        <taxon>Teleostei</taxon>
        <taxon>Ostariophysi</taxon>
        <taxon>Cypriniformes</taxon>
        <taxon>Cyprinidae</taxon>
        <taxon>Cyprininae</taxon>
        <taxon>Carassius</taxon>
    </lineage>
</organism>
<evidence type="ECO:0000256" key="2">
    <source>
        <dbReference type="ARBA" id="ARBA00022475"/>
    </source>
</evidence>
<protein>
    <submittedName>
        <fullName evidence="13">Uncharacterized protein LOC113105271</fullName>
    </submittedName>
</protein>
<dbReference type="PANTHER" id="PTHR19433">
    <property type="entry name" value="T-CELL RECEPTOR ALPHA CHAIN V REGION-RELATED"/>
    <property type="match status" value="1"/>
</dbReference>
<dbReference type="GO" id="GO:0009617">
    <property type="term" value="P:response to bacterium"/>
    <property type="evidence" value="ECO:0007669"/>
    <property type="project" value="TreeGrafter"/>
</dbReference>
<reference evidence="13" key="1">
    <citation type="submission" date="2025-08" db="UniProtKB">
        <authorList>
            <consortium name="RefSeq"/>
        </authorList>
    </citation>
    <scope>IDENTIFICATION</scope>
    <source>
        <strain evidence="13">Wakin</strain>
        <tissue evidence="13">Muscle</tissue>
    </source>
</reference>
<dbReference type="InterPro" id="IPR013783">
    <property type="entry name" value="Ig-like_fold"/>
</dbReference>
<dbReference type="KEGG" id="caua:113105271"/>
<evidence type="ECO:0000259" key="11">
    <source>
        <dbReference type="SMART" id="SM00409"/>
    </source>
</evidence>
<evidence type="ECO:0000256" key="6">
    <source>
        <dbReference type="ARBA" id="ARBA00023157"/>
    </source>
</evidence>
<keyword evidence="6" id="KW-1015">Disulfide bond</keyword>
<dbReference type="Pfam" id="PF07686">
    <property type="entry name" value="V-set"/>
    <property type="match status" value="1"/>
</dbReference>
<evidence type="ECO:0000256" key="10">
    <source>
        <dbReference type="SAM" id="SignalP"/>
    </source>
</evidence>
<keyword evidence="9" id="KW-1133">Transmembrane helix</keyword>
<dbReference type="PANTHER" id="PTHR19433:SF111">
    <property type="entry name" value="T CELL RECEPTOR ALPHA VARIABLE 4"/>
    <property type="match status" value="1"/>
</dbReference>
<dbReference type="OrthoDB" id="6370831at2759"/>
<name>A0A6P6PN03_CARAU</name>
<feature type="domain" description="Immunoglobulin" evidence="11">
    <location>
        <begin position="28"/>
        <end position="134"/>
    </location>
</feature>
<dbReference type="GO" id="GO:0002376">
    <property type="term" value="P:immune system process"/>
    <property type="evidence" value="ECO:0007669"/>
    <property type="project" value="UniProtKB-KW"/>
</dbReference>
<gene>
    <name evidence="13" type="primary">LOC113105271</name>
</gene>
<keyword evidence="7" id="KW-0325">Glycoprotein</keyword>
<keyword evidence="12" id="KW-1185">Reference proteome</keyword>
<evidence type="ECO:0000256" key="8">
    <source>
        <dbReference type="SAM" id="MobiDB-lite"/>
    </source>
</evidence>
<evidence type="ECO:0000256" key="9">
    <source>
        <dbReference type="SAM" id="Phobius"/>
    </source>
</evidence>
<evidence type="ECO:0000256" key="5">
    <source>
        <dbReference type="ARBA" id="ARBA00023136"/>
    </source>
</evidence>
<evidence type="ECO:0000313" key="12">
    <source>
        <dbReference type="Proteomes" id="UP000515129"/>
    </source>
</evidence>
<keyword evidence="2" id="KW-1003">Cell membrane</keyword>
<feature type="chain" id="PRO_5027550307" evidence="10">
    <location>
        <begin position="19"/>
        <end position="236"/>
    </location>
</feature>
<evidence type="ECO:0000256" key="3">
    <source>
        <dbReference type="ARBA" id="ARBA00022729"/>
    </source>
</evidence>
<feature type="region of interest" description="Disordered" evidence="8">
    <location>
        <begin position="211"/>
        <end position="236"/>
    </location>
</feature>
<dbReference type="GeneID" id="113105271"/>
<dbReference type="SMART" id="SM00409">
    <property type="entry name" value="IG"/>
    <property type="match status" value="1"/>
</dbReference>
<dbReference type="GO" id="GO:0005886">
    <property type="term" value="C:plasma membrane"/>
    <property type="evidence" value="ECO:0007669"/>
    <property type="project" value="UniProtKB-SubCell"/>
</dbReference>
<dbReference type="CDD" id="cd00099">
    <property type="entry name" value="IgV"/>
    <property type="match status" value="1"/>
</dbReference>
<proteinExistence type="predicted"/>
<keyword evidence="9" id="KW-0812">Transmembrane</keyword>
<dbReference type="RefSeq" id="XP_026122112.1">
    <property type="nucleotide sequence ID" value="XM_026266327.1"/>
</dbReference>